<dbReference type="Proteomes" id="UP001432000">
    <property type="component" value="Chromosome"/>
</dbReference>
<dbReference type="EMBL" id="CP147846">
    <property type="protein sequence ID" value="WXG69659.1"/>
    <property type="molecule type" value="Genomic_DNA"/>
</dbReference>
<accession>A0ABZ2PKU3</accession>
<dbReference type="RefSeq" id="WP_338890568.1">
    <property type="nucleotide sequence ID" value="NZ_CP147846.1"/>
</dbReference>
<dbReference type="GO" id="GO:0016874">
    <property type="term" value="F:ligase activity"/>
    <property type="evidence" value="ECO:0007669"/>
    <property type="project" value="UniProtKB-KW"/>
</dbReference>
<evidence type="ECO:0000313" key="2">
    <source>
        <dbReference type="Proteomes" id="UP001432000"/>
    </source>
</evidence>
<sequence length="481" mass="52416">MSPIRTTRSAAGVNGALATFRKAVETTDAYPRFLSEMGFDPNTVASAPDFSLVPPTTKKNYVHAYELPQLIPGGDATSTRIYSSSSGSSGPPTHWPRAKLALDHSVVLHERILRQLGADRLSTLVVVCFAMGNWIGGTYTLRAIEELHDRGFPVSAVAPGVHVDTVRMDVASLGMHYDQVILAGYPPFVRDVLDGAGHDVLSQNIKFLLAGESIGESWRDGILMLVGKVDSPEDVCLVYGTADAGMIGHETPTTIAARRLAFQHNDLDVTLFGGTAASSTLVEYDASLRYIETDEQGYLLFTVDNTIPLIRYRINDIGKVITPCELRRRVSELGHHLDVTTSTEHSQFVVVKQRADIAVSFYAVNIYPEPVRAALADPQLTDAITGKFVLGRRTGDDLRDTLHLHVELRKGVESPGSPNAECAKVIRRNVVDALMSSSSEFNELHGMYGAAVEPEVEFHPYGSEGFQLQIKQSAVERVGSL</sequence>
<proteinExistence type="predicted"/>
<keyword evidence="2" id="KW-1185">Reference proteome</keyword>
<organism evidence="1 2">
    <name type="scientific">Rhodococcus sovatensis</name>
    <dbReference type="NCBI Taxonomy" id="1805840"/>
    <lineage>
        <taxon>Bacteria</taxon>
        <taxon>Bacillati</taxon>
        <taxon>Actinomycetota</taxon>
        <taxon>Actinomycetes</taxon>
        <taxon>Mycobacteriales</taxon>
        <taxon>Nocardiaceae</taxon>
        <taxon>Rhodococcus</taxon>
    </lineage>
</organism>
<evidence type="ECO:0000313" key="1">
    <source>
        <dbReference type="EMBL" id="WXG69659.1"/>
    </source>
</evidence>
<reference evidence="1 2" key="1">
    <citation type="submission" date="2024-03" db="EMBL/GenBank/DDBJ databases">
        <title>Natural products discovery in diverse microorganisms through a two-stage MS feature dereplication strategy.</title>
        <authorList>
            <person name="Zhang R."/>
        </authorList>
    </citation>
    <scope>NUCLEOTIDE SEQUENCE [LARGE SCALE GENOMIC DNA]</scope>
    <source>
        <strain evidence="1 2">18930</strain>
    </source>
</reference>
<name>A0ABZ2PKU3_9NOCA</name>
<dbReference type="PANTHER" id="PTHR43845">
    <property type="entry name" value="BLR5969 PROTEIN"/>
    <property type="match status" value="1"/>
</dbReference>
<dbReference type="PANTHER" id="PTHR43845:SF1">
    <property type="entry name" value="BLR5969 PROTEIN"/>
    <property type="match status" value="1"/>
</dbReference>
<protein>
    <submittedName>
        <fullName evidence="1">Phenylacetate--CoA ligase family protein</fullName>
    </submittedName>
</protein>
<keyword evidence="1" id="KW-0436">Ligase</keyword>
<dbReference type="InterPro" id="IPR042099">
    <property type="entry name" value="ANL_N_sf"/>
</dbReference>
<gene>
    <name evidence="1" type="ORF">WDS16_03640</name>
</gene>
<dbReference type="SUPFAM" id="SSF56801">
    <property type="entry name" value="Acetyl-CoA synthetase-like"/>
    <property type="match status" value="1"/>
</dbReference>
<dbReference type="Gene3D" id="3.40.50.12780">
    <property type="entry name" value="N-terminal domain of ligase-like"/>
    <property type="match status" value="1"/>
</dbReference>